<organism evidence="1 2">
    <name type="scientific">Streptomyces pluripotens</name>
    <dbReference type="NCBI Taxonomy" id="1355015"/>
    <lineage>
        <taxon>Bacteria</taxon>
        <taxon>Bacillati</taxon>
        <taxon>Actinomycetota</taxon>
        <taxon>Actinomycetes</taxon>
        <taxon>Kitasatosporales</taxon>
        <taxon>Streptomycetaceae</taxon>
        <taxon>Streptomyces</taxon>
    </lineage>
</organism>
<dbReference type="RefSeq" id="WP_039651495.1">
    <property type="nucleotide sequence ID" value="NZ_CP021080.1"/>
</dbReference>
<accession>A0A221P2V1</accession>
<gene>
    <name evidence="1" type="ORF">LK07_23945</name>
</gene>
<dbReference type="STRING" id="1355015.LK06_022780"/>
<reference evidence="1 2" key="1">
    <citation type="submission" date="2017-07" db="EMBL/GenBank/DDBJ databases">
        <title>Genome sequence of Streptomyces pluripotens MUSC 137T.</title>
        <authorList>
            <person name="Ser H.-L."/>
            <person name="Lee L.-H."/>
        </authorList>
    </citation>
    <scope>NUCLEOTIDE SEQUENCE [LARGE SCALE GENOMIC DNA]</scope>
    <source>
        <strain evidence="1 2">MUSC 137</strain>
    </source>
</reference>
<proteinExistence type="predicted"/>
<keyword evidence="2" id="KW-1185">Reference proteome</keyword>
<dbReference type="OrthoDB" id="3686643at2"/>
<evidence type="ECO:0000313" key="2">
    <source>
        <dbReference type="Proteomes" id="UP000031501"/>
    </source>
</evidence>
<evidence type="ECO:0008006" key="3">
    <source>
        <dbReference type="Google" id="ProtNLM"/>
    </source>
</evidence>
<dbReference type="KEGG" id="splu:LK06_022780"/>
<dbReference type="EMBL" id="CP022433">
    <property type="protein sequence ID" value="ASN26561.1"/>
    <property type="molecule type" value="Genomic_DNA"/>
</dbReference>
<dbReference type="Gene3D" id="3.40.1000.10">
    <property type="entry name" value="Mog1/PsbP, alpha/beta/alpha sandwich"/>
    <property type="match status" value="1"/>
</dbReference>
<evidence type="ECO:0000313" key="1">
    <source>
        <dbReference type="EMBL" id="ASN26561.1"/>
    </source>
</evidence>
<name>A0A221P2V1_9ACTN</name>
<dbReference type="AlphaFoldDB" id="A0A221P2V1"/>
<dbReference type="Proteomes" id="UP000031501">
    <property type="component" value="Chromosome"/>
</dbReference>
<sequence length="165" mass="17844">MASPLPVPIEFRLPDGWRPAPPDEVGASGAAFVALHPEPDAGFTANITIDGEFPPDNVGLPELADESVQRLHEVAESVVVLNRHEVGSEAAPALTQRLTFSAVVGGMRRDLVQSQVYLAMLDVDDPRKRVVIRTYLTATAAQHDTVLPDFQEFVRTVRPDTGAVP</sequence>
<protein>
    <recommendedName>
        <fullName evidence="3">DUF1795 domain-containing protein</fullName>
    </recommendedName>
</protein>